<dbReference type="AlphaFoldDB" id="A0A379KNI5"/>
<gene>
    <name evidence="1" type="ORF">NCTC7914_03237</name>
</gene>
<dbReference type="EMBL" id="UGUY01000001">
    <property type="protein sequence ID" value="SUD69100.1"/>
    <property type="molecule type" value="Genomic_DNA"/>
</dbReference>
<dbReference type="PANTHER" id="PTHR35564:SF3">
    <property type="entry name" value="TYPE VI SECRETION SYSTEM BASEPLATE SUBUNIT TSSG"/>
    <property type="match status" value="1"/>
</dbReference>
<dbReference type="RefSeq" id="WP_115274375.1">
    <property type="nucleotide sequence ID" value="NZ_UGUY01000001.1"/>
</dbReference>
<dbReference type="PANTHER" id="PTHR35564">
    <property type="match status" value="1"/>
</dbReference>
<reference evidence="1 2" key="1">
    <citation type="submission" date="2018-06" db="EMBL/GenBank/DDBJ databases">
        <authorList>
            <consortium name="Pathogen Informatics"/>
            <person name="Doyle S."/>
        </authorList>
    </citation>
    <scope>NUCLEOTIDE SEQUENCE [LARGE SCALE GENOMIC DNA]</scope>
    <source>
        <strain evidence="1 2">NCTC7914</strain>
    </source>
</reference>
<dbReference type="Proteomes" id="UP000254602">
    <property type="component" value="Unassembled WGS sequence"/>
</dbReference>
<dbReference type="InterPro" id="IPR010732">
    <property type="entry name" value="T6SS_TssG-like"/>
</dbReference>
<sequence length="365" mass="40374">MERTSQSAYSRLKAEGIVHVLAEQVSTANVYRFCQVLEQVLAEQPPLGSTAHPGDDLIGFRPDPGMGFPAGELKAIEIDESAPHRPLTVRTRLLGLYGVDSPLPTAYLDDIALRREGHEAVEHFLDIFNHRIFTQFYRIWRKYSYPATFEPGGRDATSQCLLGLIGLGIPGTAERIATPMSRFLALLSVMRLPTRNVEGIGALVKLLAPHTDTHVTGHWPQSVVLEQPASLAPERPVTLGQGMPLGAVGHDANSQLRLRLYTEDQDEAREWLPGGRLIADLRVLLEVYLGWRCTALLQLSIPREMVPAPVLGRTRSMLGMTAVLTRAEGVLALAQDDTITINLGRYQGLQPNPCRKEVQHVAYRF</sequence>
<evidence type="ECO:0000313" key="1">
    <source>
        <dbReference type="EMBL" id="SUD69100.1"/>
    </source>
</evidence>
<dbReference type="NCBIfam" id="TIGR03347">
    <property type="entry name" value="VI_chp_1"/>
    <property type="match status" value="1"/>
</dbReference>
<dbReference type="Pfam" id="PF06996">
    <property type="entry name" value="T6SS_TssG"/>
    <property type="match status" value="1"/>
</dbReference>
<organism evidence="1 2">
    <name type="scientific">Pseudomonas putida</name>
    <name type="common">Arthrobacter siderocapsulatus</name>
    <dbReference type="NCBI Taxonomy" id="303"/>
    <lineage>
        <taxon>Bacteria</taxon>
        <taxon>Pseudomonadati</taxon>
        <taxon>Pseudomonadota</taxon>
        <taxon>Gammaproteobacteria</taxon>
        <taxon>Pseudomonadales</taxon>
        <taxon>Pseudomonadaceae</taxon>
        <taxon>Pseudomonas</taxon>
    </lineage>
</organism>
<evidence type="ECO:0000313" key="2">
    <source>
        <dbReference type="Proteomes" id="UP000254602"/>
    </source>
</evidence>
<protein>
    <submittedName>
        <fullName evidence="1">Type VI secretion protein</fullName>
    </submittedName>
</protein>
<proteinExistence type="predicted"/>
<accession>A0A379KNI5</accession>
<name>A0A379KNI5_PSEPU</name>